<dbReference type="PANTHER" id="PTHR30329">
    <property type="entry name" value="STATOR ELEMENT OF FLAGELLAR MOTOR COMPLEX"/>
    <property type="match status" value="1"/>
</dbReference>
<dbReference type="InterPro" id="IPR006665">
    <property type="entry name" value="OmpA-like"/>
</dbReference>
<organism evidence="3 4">
    <name type="scientific">Cruoricaptor ignavus</name>
    <dbReference type="NCBI Taxonomy" id="1118202"/>
    <lineage>
        <taxon>Bacteria</taxon>
        <taxon>Pseudomonadati</taxon>
        <taxon>Bacteroidota</taxon>
        <taxon>Flavobacteriia</taxon>
        <taxon>Flavobacteriales</taxon>
        <taxon>Weeksellaceae</taxon>
        <taxon>Cruoricaptor</taxon>
    </lineage>
</organism>
<sequence>MSVNLIDLIKGQLGPALITQASTQFGESESGISKAISGLLPAVVGGMARNASNPTLLDAIFGSASQGYLNNLIGGTSDNSVISAVLNTIFGGRASDLFSSVASFAGVNNSTVNSLANMVTGATLGTVSKYASDQNLDRAGVSRLLEQQKSHVSALLPTGLSLASLGLGDFTTSTTNNNLNDKTMNSNNQGNPDVNRAGNTHVNVDRKDNNSIWKWLLPLLLLLLAGWFLWKQCDKKNPETPMQPADSTVVVEDSTMVDTAAVTAPANRGELQDIDLNGTALRGYPNGLEQRMISYLQSGQYANANEEGLKAVWYDFDNVNFVHGSKDQLEAGSEAQIENLAKILKAYPDAKVKIGGYTDKTGNEAVNKEISQGRANFIKSQLEKYGVGSQVTGAEGYGSEFATVDASASDAERAKDRKMAIRFSK</sequence>
<dbReference type="Pfam" id="PF00691">
    <property type="entry name" value="OmpA"/>
    <property type="match status" value="1"/>
</dbReference>
<proteinExistence type="predicted"/>
<dbReference type="OrthoDB" id="9782229at2"/>
<evidence type="ECO:0000313" key="3">
    <source>
        <dbReference type="EMBL" id="SHJ11009.1"/>
    </source>
</evidence>
<dbReference type="STRING" id="1118202.SAMN05443429_10960"/>
<dbReference type="CDD" id="cd07185">
    <property type="entry name" value="OmpA_C-like"/>
    <property type="match status" value="1"/>
</dbReference>
<evidence type="ECO:0000259" key="2">
    <source>
        <dbReference type="PROSITE" id="PS51123"/>
    </source>
</evidence>
<evidence type="ECO:0000256" key="1">
    <source>
        <dbReference type="PROSITE-ProRule" id="PRU00473"/>
    </source>
</evidence>
<reference evidence="3 4" key="1">
    <citation type="submission" date="2016-11" db="EMBL/GenBank/DDBJ databases">
        <authorList>
            <person name="Jaros S."/>
            <person name="Januszkiewicz K."/>
            <person name="Wedrychowicz H."/>
        </authorList>
    </citation>
    <scope>NUCLEOTIDE SEQUENCE [LARGE SCALE GENOMIC DNA]</scope>
    <source>
        <strain evidence="3 4">DSM 25479</strain>
    </source>
</reference>
<accession>A0A1M6GM20</accession>
<dbReference type="SUPFAM" id="SSF103088">
    <property type="entry name" value="OmpA-like"/>
    <property type="match status" value="1"/>
</dbReference>
<keyword evidence="4" id="KW-1185">Reference proteome</keyword>
<keyword evidence="1" id="KW-0472">Membrane</keyword>
<dbReference type="GO" id="GO:0016020">
    <property type="term" value="C:membrane"/>
    <property type="evidence" value="ECO:0007669"/>
    <property type="project" value="UniProtKB-UniRule"/>
</dbReference>
<evidence type="ECO:0000313" key="4">
    <source>
        <dbReference type="Proteomes" id="UP000184335"/>
    </source>
</evidence>
<dbReference type="EMBL" id="FQYI01000009">
    <property type="protein sequence ID" value="SHJ11009.1"/>
    <property type="molecule type" value="Genomic_DNA"/>
</dbReference>
<dbReference type="Gene3D" id="3.30.1330.60">
    <property type="entry name" value="OmpA-like domain"/>
    <property type="match status" value="1"/>
</dbReference>
<name>A0A1M6GM20_9FLAO</name>
<feature type="domain" description="OmpA-like" evidence="2">
    <location>
        <begin position="308"/>
        <end position="425"/>
    </location>
</feature>
<dbReference type="InterPro" id="IPR050330">
    <property type="entry name" value="Bact_OuterMem_StrucFunc"/>
</dbReference>
<dbReference type="PANTHER" id="PTHR30329:SF21">
    <property type="entry name" value="LIPOPROTEIN YIAD-RELATED"/>
    <property type="match status" value="1"/>
</dbReference>
<dbReference type="AlphaFoldDB" id="A0A1M6GM20"/>
<dbReference type="InterPro" id="IPR036737">
    <property type="entry name" value="OmpA-like_sf"/>
</dbReference>
<dbReference type="InterPro" id="IPR009282">
    <property type="entry name" value="DUF937"/>
</dbReference>
<dbReference type="RefSeq" id="WP_073180457.1">
    <property type="nucleotide sequence ID" value="NZ_FQYI01000009.1"/>
</dbReference>
<dbReference type="Pfam" id="PF06078">
    <property type="entry name" value="DUF937"/>
    <property type="match status" value="1"/>
</dbReference>
<dbReference type="Proteomes" id="UP000184335">
    <property type="component" value="Unassembled WGS sequence"/>
</dbReference>
<protein>
    <submittedName>
        <fullName evidence="3">Outer membrane protein OmpA</fullName>
    </submittedName>
</protein>
<gene>
    <name evidence="3" type="ORF">SAMN05443429_10960</name>
</gene>
<dbReference type="PROSITE" id="PS51123">
    <property type="entry name" value="OMPA_2"/>
    <property type="match status" value="1"/>
</dbReference>